<accession>A0A1H1AZ87</accession>
<dbReference type="AlphaFoldDB" id="A0A1H1AZ87"/>
<evidence type="ECO:0000259" key="1">
    <source>
        <dbReference type="Pfam" id="PF24351"/>
    </source>
</evidence>
<name>A0A1H1AZ87_NATTX</name>
<proteinExistence type="predicted"/>
<reference evidence="3" key="1">
    <citation type="submission" date="2016-10" db="EMBL/GenBank/DDBJ databases">
        <authorList>
            <person name="Varghese N."/>
            <person name="Submissions S."/>
        </authorList>
    </citation>
    <scope>NUCLEOTIDE SEQUENCE [LARGE SCALE GENOMIC DNA]</scope>
    <source>
        <strain evidence="3">DSM 24767</strain>
    </source>
</reference>
<dbReference type="EMBL" id="FNLC01000001">
    <property type="protein sequence ID" value="SDQ44821.1"/>
    <property type="molecule type" value="Genomic_DNA"/>
</dbReference>
<dbReference type="OrthoDB" id="196937at2157"/>
<dbReference type="RefSeq" id="WP_090377818.1">
    <property type="nucleotide sequence ID" value="NZ_FNLC01000001.1"/>
</dbReference>
<evidence type="ECO:0000313" key="3">
    <source>
        <dbReference type="Proteomes" id="UP000198848"/>
    </source>
</evidence>
<keyword evidence="3" id="KW-1185">Reference proteome</keyword>
<dbReference type="Proteomes" id="UP000198848">
    <property type="component" value="Unassembled WGS sequence"/>
</dbReference>
<dbReference type="Pfam" id="PF24351">
    <property type="entry name" value="DUF7511"/>
    <property type="match status" value="1"/>
</dbReference>
<dbReference type="InterPro" id="IPR055933">
    <property type="entry name" value="DUF7511"/>
</dbReference>
<feature type="domain" description="DUF7511" evidence="1">
    <location>
        <begin position="24"/>
        <end position="60"/>
    </location>
</feature>
<organism evidence="2 3">
    <name type="scientific">Natronobacterium texcoconense</name>
    <dbReference type="NCBI Taxonomy" id="1095778"/>
    <lineage>
        <taxon>Archaea</taxon>
        <taxon>Methanobacteriati</taxon>
        <taxon>Methanobacteriota</taxon>
        <taxon>Stenosarchaea group</taxon>
        <taxon>Halobacteria</taxon>
        <taxon>Halobacteriales</taxon>
        <taxon>Natrialbaceae</taxon>
        <taxon>Natronobacterium</taxon>
    </lineage>
</organism>
<evidence type="ECO:0000313" key="2">
    <source>
        <dbReference type="EMBL" id="SDQ44821.1"/>
    </source>
</evidence>
<gene>
    <name evidence="2" type="ORF">SAMN04489842_0859</name>
</gene>
<sequence length="60" mass="6760">MTVNELPQPDDGQTADAPLELLTDDEEVWTAVPVDATGDDRVTKWISVDCELLCDLEEWR</sequence>
<protein>
    <recommendedName>
        <fullName evidence="1">DUF7511 domain-containing protein</fullName>
    </recommendedName>
</protein>